<accession>A0A2G9TQN1</accession>
<keyword evidence="3" id="KW-1185">Reference proteome</keyword>
<proteinExistence type="predicted"/>
<evidence type="ECO:0000313" key="2">
    <source>
        <dbReference type="EMBL" id="PIO60309.1"/>
    </source>
</evidence>
<dbReference type="EMBL" id="KZ355733">
    <property type="protein sequence ID" value="PIO60309.1"/>
    <property type="molecule type" value="Genomic_DNA"/>
</dbReference>
<feature type="compositionally biased region" description="Basic residues" evidence="1">
    <location>
        <begin position="120"/>
        <end position="132"/>
    </location>
</feature>
<reference evidence="2 3" key="1">
    <citation type="submission" date="2015-09" db="EMBL/GenBank/DDBJ databases">
        <title>Draft genome of the parasitic nematode Teladorsagia circumcincta isolate WARC Sus (inbred).</title>
        <authorList>
            <person name="Mitreva M."/>
        </authorList>
    </citation>
    <scope>NUCLEOTIDE SEQUENCE [LARGE SCALE GENOMIC DNA]</scope>
    <source>
        <strain evidence="2 3">S</strain>
    </source>
</reference>
<name>A0A2G9TQN1_TELCI</name>
<feature type="region of interest" description="Disordered" evidence="1">
    <location>
        <begin position="63"/>
        <end position="132"/>
    </location>
</feature>
<evidence type="ECO:0000313" key="3">
    <source>
        <dbReference type="Proteomes" id="UP000230423"/>
    </source>
</evidence>
<protein>
    <submittedName>
        <fullName evidence="2">Uncharacterized protein</fullName>
    </submittedName>
</protein>
<dbReference type="OrthoDB" id="410315at2759"/>
<dbReference type="AlphaFoldDB" id="A0A2G9TQN1"/>
<dbReference type="Proteomes" id="UP000230423">
    <property type="component" value="Unassembled WGS sequence"/>
</dbReference>
<organism evidence="2 3">
    <name type="scientific">Teladorsagia circumcincta</name>
    <name type="common">Brown stomach worm</name>
    <name type="synonym">Ostertagia circumcincta</name>
    <dbReference type="NCBI Taxonomy" id="45464"/>
    <lineage>
        <taxon>Eukaryota</taxon>
        <taxon>Metazoa</taxon>
        <taxon>Ecdysozoa</taxon>
        <taxon>Nematoda</taxon>
        <taxon>Chromadorea</taxon>
        <taxon>Rhabditida</taxon>
        <taxon>Rhabditina</taxon>
        <taxon>Rhabditomorpha</taxon>
        <taxon>Strongyloidea</taxon>
        <taxon>Trichostrongylidae</taxon>
        <taxon>Teladorsagia</taxon>
    </lineage>
</organism>
<gene>
    <name evidence="2" type="ORF">TELCIR_18197</name>
</gene>
<evidence type="ECO:0000256" key="1">
    <source>
        <dbReference type="SAM" id="MobiDB-lite"/>
    </source>
</evidence>
<sequence length="132" mass="14790">AVPWCLQWLAAKKLFCCYVPKAFRYGKNDVVRNNNIQYMQPACYVTLYELHVAPRESLGLNDNEHIPVADGEPNGPPVEDAGAEAGCLPPCPRKNGDADDYSEPGSCKAQHLRLPVPPHRQVHLRRGKRKNM</sequence>
<feature type="non-terminal residue" evidence="2">
    <location>
        <position position="1"/>
    </location>
</feature>